<keyword evidence="3" id="KW-0804">Transcription</keyword>
<evidence type="ECO:0000259" key="4">
    <source>
        <dbReference type="PROSITE" id="PS51077"/>
    </source>
</evidence>
<proteinExistence type="predicted"/>
<name>A0ABY5JRW9_9BACI</name>
<dbReference type="CDD" id="cd00090">
    <property type="entry name" value="HTH_ARSR"/>
    <property type="match status" value="1"/>
</dbReference>
<dbReference type="PANTHER" id="PTHR30136">
    <property type="entry name" value="HELIX-TURN-HELIX TRANSCRIPTIONAL REGULATOR, ICLR FAMILY"/>
    <property type="match status" value="1"/>
</dbReference>
<dbReference type="Pfam" id="PF01614">
    <property type="entry name" value="IclR_C"/>
    <property type="match status" value="1"/>
</dbReference>
<dbReference type="EMBL" id="CP101914">
    <property type="protein sequence ID" value="UUI03073.1"/>
    <property type="molecule type" value="Genomic_DNA"/>
</dbReference>
<dbReference type="PANTHER" id="PTHR30136:SF7">
    <property type="entry name" value="HTH-TYPE TRANSCRIPTIONAL REGULATOR KDGR-RELATED"/>
    <property type="match status" value="1"/>
</dbReference>
<feature type="domain" description="HTH iclR-type" evidence="4">
    <location>
        <begin position="5"/>
        <end position="64"/>
    </location>
</feature>
<evidence type="ECO:0000313" key="6">
    <source>
        <dbReference type="EMBL" id="UUI03073.1"/>
    </source>
</evidence>
<dbReference type="Gene3D" id="3.30.450.40">
    <property type="match status" value="1"/>
</dbReference>
<dbReference type="SUPFAM" id="SSF46785">
    <property type="entry name" value="Winged helix' DNA-binding domain"/>
    <property type="match status" value="1"/>
</dbReference>
<dbReference type="InterPro" id="IPR005471">
    <property type="entry name" value="Tscrpt_reg_IclR_N"/>
</dbReference>
<protein>
    <submittedName>
        <fullName evidence="6">IclR family transcriptional regulator</fullName>
    </submittedName>
</protein>
<dbReference type="InterPro" id="IPR029016">
    <property type="entry name" value="GAF-like_dom_sf"/>
</dbReference>
<sequence>MQYQNKSLGKSFDIIESLCREPKTATELSMELGLNPTTLHRFIMTLQEMGIVEKLNDNKLRMSYQFINLGKMAETHYDIAGDSKPFLEALAKESGESVLISTFQNFSVSYLSKVESSHAIRIVLDPGDKVPSYTVASGKLFLSSLDETLLHKFLAKVKLEKKTENTITTKEALLKELQEIRERGYAIDNEEYLVGLKGMAAPIYNSTGNVVAALSVAGVALRLDNDKTTSIAERLLYYANKISNTLGWFPEESNN</sequence>
<dbReference type="SUPFAM" id="SSF55781">
    <property type="entry name" value="GAF domain-like"/>
    <property type="match status" value="1"/>
</dbReference>
<dbReference type="InterPro" id="IPR050707">
    <property type="entry name" value="HTH_MetabolicPath_Reg"/>
</dbReference>
<gene>
    <name evidence="6" type="ORF">NP439_24100</name>
</gene>
<keyword evidence="7" id="KW-1185">Reference proteome</keyword>
<dbReference type="Pfam" id="PF09339">
    <property type="entry name" value="HTH_IclR"/>
    <property type="match status" value="1"/>
</dbReference>
<dbReference type="InterPro" id="IPR036390">
    <property type="entry name" value="WH_DNA-bd_sf"/>
</dbReference>
<keyword evidence="2" id="KW-0238">DNA-binding</keyword>
<evidence type="ECO:0000313" key="7">
    <source>
        <dbReference type="Proteomes" id="UP001059773"/>
    </source>
</evidence>
<evidence type="ECO:0000256" key="2">
    <source>
        <dbReference type="ARBA" id="ARBA00023125"/>
    </source>
</evidence>
<evidence type="ECO:0000259" key="5">
    <source>
        <dbReference type="PROSITE" id="PS51078"/>
    </source>
</evidence>
<dbReference type="Gene3D" id="1.10.10.10">
    <property type="entry name" value="Winged helix-like DNA-binding domain superfamily/Winged helix DNA-binding domain"/>
    <property type="match status" value="1"/>
</dbReference>
<keyword evidence="1" id="KW-0805">Transcription regulation</keyword>
<reference evidence="6" key="1">
    <citation type="submission" date="2022-07" db="EMBL/GenBank/DDBJ databases">
        <title>FELIX.</title>
        <authorList>
            <person name="Wan K.H."/>
            <person name="Park S."/>
            <person name="Lawrence Q."/>
            <person name="Eichenberger J.P."/>
            <person name="Booth B.W."/>
            <person name="Piaggio A.J."/>
            <person name="Chandler J.C."/>
            <person name="Franklin A.B."/>
            <person name="Celniker S.E."/>
        </authorList>
    </citation>
    <scope>NUCLEOTIDE SEQUENCE</scope>
    <source>
        <strain evidence="6">QA-1986 374</strain>
    </source>
</reference>
<dbReference type="PROSITE" id="PS51078">
    <property type="entry name" value="ICLR_ED"/>
    <property type="match status" value="1"/>
</dbReference>
<accession>A0ABY5JRW9</accession>
<feature type="domain" description="IclR-ED" evidence="5">
    <location>
        <begin position="65"/>
        <end position="248"/>
    </location>
</feature>
<dbReference type="SMART" id="SM00346">
    <property type="entry name" value="HTH_ICLR"/>
    <property type="match status" value="1"/>
</dbReference>
<dbReference type="InterPro" id="IPR011991">
    <property type="entry name" value="ArsR-like_HTH"/>
</dbReference>
<dbReference type="Proteomes" id="UP001059773">
    <property type="component" value="Chromosome"/>
</dbReference>
<dbReference type="RefSeq" id="WP_040977787.1">
    <property type="nucleotide sequence ID" value="NZ_CABKTI010000001.1"/>
</dbReference>
<evidence type="ECO:0000256" key="3">
    <source>
        <dbReference type="ARBA" id="ARBA00023163"/>
    </source>
</evidence>
<dbReference type="InterPro" id="IPR036388">
    <property type="entry name" value="WH-like_DNA-bd_sf"/>
</dbReference>
<evidence type="ECO:0000256" key="1">
    <source>
        <dbReference type="ARBA" id="ARBA00023015"/>
    </source>
</evidence>
<organism evidence="6 7">
    <name type="scientific">Oceanobacillus jeddahense</name>
    <dbReference type="NCBI Taxonomy" id="1462527"/>
    <lineage>
        <taxon>Bacteria</taxon>
        <taxon>Bacillati</taxon>
        <taxon>Bacillota</taxon>
        <taxon>Bacilli</taxon>
        <taxon>Bacillales</taxon>
        <taxon>Bacillaceae</taxon>
        <taxon>Oceanobacillus</taxon>
    </lineage>
</organism>
<dbReference type="PROSITE" id="PS51077">
    <property type="entry name" value="HTH_ICLR"/>
    <property type="match status" value="1"/>
</dbReference>
<dbReference type="InterPro" id="IPR014757">
    <property type="entry name" value="Tscrpt_reg_IclR_C"/>
</dbReference>